<dbReference type="InterPro" id="IPR036641">
    <property type="entry name" value="HPT_dom_sf"/>
</dbReference>
<dbReference type="CDD" id="cd00088">
    <property type="entry name" value="HPT"/>
    <property type="match status" value="1"/>
</dbReference>
<dbReference type="NCBIfam" id="TIGR00229">
    <property type="entry name" value="sensory_box"/>
    <property type="match status" value="7"/>
</dbReference>
<evidence type="ECO:0000256" key="3">
    <source>
        <dbReference type="ARBA" id="ARBA00022553"/>
    </source>
</evidence>
<dbReference type="PROSITE" id="PS50110">
    <property type="entry name" value="RESPONSE_REGULATORY"/>
    <property type="match status" value="1"/>
</dbReference>
<comment type="caution">
    <text evidence="13">The sequence shown here is derived from an EMBL/GenBank/DDBJ whole genome shotgun (WGS) entry which is preliminary data.</text>
</comment>
<dbReference type="SUPFAM" id="SSF55874">
    <property type="entry name" value="ATPase domain of HSP90 chaperone/DNA topoisomerase II/histidine kinase"/>
    <property type="match status" value="1"/>
</dbReference>
<dbReference type="Pfam" id="PF00989">
    <property type="entry name" value="PAS"/>
    <property type="match status" value="2"/>
</dbReference>
<dbReference type="Pfam" id="PF00072">
    <property type="entry name" value="Response_reg"/>
    <property type="match status" value="1"/>
</dbReference>
<evidence type="ECO:0000256" key="4">
    <source>
        <dbReference type="ARBA" id="ARBA00023012"/>
    </source>
</evidence>
<dbReference type="SMART" id="SM00388">
    <property type="entry name" value="HisKA"/>
    <property type="match status" value="1"/>
</dbReference>
<feature type="coiled-coil region" evidence="7">
    <location>
        <begin position="1255"/>
        <end position="1286"/>
    </location>
</feature>
<dbReference type="SUPFAM" id="SSF52172">
    <property type="entry name" value="CheY-like"/>
    <property type="match status" value="1"/>
</dbReference>
<dbReference type="InterPro" id="IPR000014">
    <property type="entry name" value="PAS"/>
</dbReference>
<dbReference type="Gene3D" id="1.10.287.130">
    <property type="match status" value="1"/>
</dbReference>
<keyword evidence="14" id="KW-1185">Reference proteome</keyword>
<dbReference type="SUPFAM" id="SSF55785">
    <property type="entry name" value="PYP-like sensor domain (PAS domain)"/>
    <property type="match status" value="10"/>
</dbReference>
<feature type="domain" description="PAC" evidence="11">
    <location>
        <begin position="187"/>
        <end position="240"/>
    </location>
</feature>
<dbReference type="Pfam" id="PF13426">
    <property type="entry name" value="PAS_9"/>
    <property type="match status" value="2"/>
</dbReference>
<dbReference type="Pfam" id="PF08448">
    <property type="entry name" value="PAS_4"/>
    <property type="match status" value="1"/>
</dbReference>
<dbReference type="InterPro" id="IPR008207">
    <property type="entry name" value="Sig_transdc_His_kin_Hpt_dom"/>
</dbReference>
<dbReference type="Proteomes" id="UP001381174">
    <property type="component" value="Unassembled WGS sequence"/>
</dbReference>
<feature type="domain" description="PAC" evidence="11">
    <location>
        <begin position="836"/>
        <end position="890"/>
    </location>
</feature>
<dbReference type="InterPro" id="IPR013655">
    <property type="entry name" value="PAS_fold_3"/>
</dbReference>
<protein>
    <recommendedName>
        <fullName evidence="2">histidine kinase</fullName>
        <ecNumber evidence="2">2.7.13.3</ecNumber>
    </recommendedName>
</protein>
<dbReference type="InterPro" id="IPR005467">
    <property type="entry name" value="His_kinase_dom"/>
</dbReference>
<evidence type="ECO:0000256" key="2">
    <source>
        <dbReference type="ARBA" id="ARBA00012438"/>
    </source>
</evidence>
<evidence type="ECO:0000313" key="13">
    <source>
        <dbReference type="EMBL" id="MEI7037302.1"/>
    </source>
</evidence>
<dbReference type="EMBL" id="JBBBNY010000007">
    <property type="protein sequence ID" value="MEI7037302.1"/>
    <property type="molecule type" value="Genomic_DNA"/>
</dbReference>
<evidence type="ECO:0000259" key="12">
    <source>
        <dbReference type="PROSITE" id="PS50894"/>
    </source>
</evidence>
<dbReference type="PROSITE" id="PS50109">
    <property type="entry name" value="HIS_KIN"/>
    <property type="match status" value="1"/>
</dbReference>
<dbReference type="InterPro" id="IPR036097">
    <property type="entry name" value="HisK_dim/P_sf"/>
</dbReference>
<feature type="domain" description="HPt" evidence="12">
    <location>
        <begin position="1987"/>
        <end position="2082"/>
    </location>
</feature>
<comment type="catalytic activity">
    <reaction evidence="1">
        <text>ATP + protein L-histidine = ADP + protein N-phospho-L-histidine.</text>
        <dbReference type="EC" id="2.7.13.3"/>
    </reaction>
</comment>
<evidence type="ECO:0000259" key="9">
    <source>
        <dbReference type="PROSITE" id="PS50110"/>
    </source>
</evidence>
<accession>A0ABU8JE14</accession>
<dbReference type="InterPro" id="IPR013767">
    <property type="entry name" value="PAS_fold"/>
</dbReference>
<dbReference type="Pfam" id="PF02518">
    <property type="entry name" value="HATPase_c"/>
    <property type="match status" value="1"/>
</dbReference>
<dbReference type="PANTHER" id="PTHR45339">
    <property type="entry name" value="HYBRID SIGNAL TRANSDUCTION HISTIDINE KINASE J"/>
    <property type="match status" value="1"/>
</dbReference>
<keyword evidence="4" id="KW-0902">Two-component regulatory system</keyword>
<feature type="domain" description="PAC" evidence="11">
    <location>
        <begin position="312"/>
        <end position="365"/>
    </location>
</feature>
<evidence type="ECO:0000313" key="14">
    <source>
        <dbReference type="Proteomes" id="UP001381174"/>
    </source>
</evidence>
<feature type="domain" description="PAC" evidence="11">
    <location>
        <begin position="1220"/>
        <end position="1271"/>
    </location>
</feature>
<dbReference type="Gene3D" id="1.20.120.160">
    <property type="entry name" value="HPT domain"/>
    <property type="match status" value="1"/>
</dbReference>
<dbReference type="Pfam" id="PF08447">
    <property type="entry name" value="PAS_3"/>
    <property type="match status" value="4"/>
</dbReference>
<sequence length="2087" mass="231535">MPSDVQQEQSALAPLERFALHRVQAPCLAVDWEGRRIAVLGDTSAPEAWPEPGTVEASRWVSCPLLANGCAAGRLWAPADGTDVAGLREVAELFAHTLAMQAERDQLAQKLRRVERAVRAANVGLWEWEVRSGRAYSENNWPSLLGYGPGDVEMSYAGWASLVHPDDLPGAEAALRAFVEASEPMRLRVEYRLRHRSGEWRWTLSLGDVVSRWPDGSPRMVAGTHQDIHAQKTSRLALSESEAYARSLFDSSPDAITVVGLDSVIQDVSPAALRLLGATSREEVLGTRWLERWSPPYRELAEQALASVIAGHASRFRGAITLAGERRWRDVYAAPLRDADGSVRRALVTSRDISEQVQTEEELRRITGTMEELVQRQTAEIRDNESRLRSILSNLDGMAYRWQADEGRPVFFVSQGAHALLGVEPGAIRSADDVLRFVHEADRERVGNAWETVAETGVHQHEFRIVDVSGRERWIHERLCVVHTGGRATNCVDAMLTDVTERRDMLRALTLANHTLEESLVSVFWLDEHGRGLRANRATARLLGYSSDELERLDLTRIHPDLSGERWQRLRQAIRTQGPQQLHVRLRRRDGRELPVFVFITSVPFEGREIYVGFASDESRQIEDRQARRDSDLLSRAALGALSSRIAILDRTGMVLATNRAWEQGHPATRDRPRAVVGSNWLEKIALSTHPAARDIHAGLLGVIQGQEQTFELEYVYTSEDEPDPIWMQLRAARFGSGSDLRVVVSIEDISRHKRIQFALARSRRLFETLCMAAPVVIFQTDGEGACRYISSHWDVLTGRHASEDLTYGWLHAIDPQDYQRFREAWFTARDSSDSFVAECRMRHADGSEIHALIQAVRLRSMDERGDEPGWVGTITDLTRVKAATRELARVEQRQREVLESLPVFVYVLRPSPDAVLEPVWLSSTVDPFGHRFDDGLPGSTWWAEHVHPDDAERVFAEFNERLRADDRWSYEYRLRRADGSYAWVADHLHAVRDEQGELVELIGSIIDVTDRYAAEAAFRESEARLRVAFEQAAVGMAHLEGGRVTLPNRRLLEMVGCGVDHVHAPQSWSDWTHPEDRERDGALLQRLLRGEAAAGSLDKRLRRADGGDFWVHVTYSVIDPDGEHPPRIFTVVEDTSERRRIQGAANQALSTLDAIAEATFSFDPDSLQIFYVNEGALRQSAYTRTQLLSMTLLDLQDAAARPQATALLAAAAARPEKGHRLETELLRRDGSRLPVEMAVQYIHSADQAPFYVAVTRDITERREARLRLEELNAELEERVEQRTDALYATNLLLRNKEEQIRAIVENIPSCVITIDRDGIITSANAAVAAVFSMPVSGAIGRDLNELIPGLFEQICRADLWRDGVASATGEPLLLKGAFEGLAVDGEPRALEVSVGSYELRGETHYAAIIRDVREELAAKHELLRARMEAEQASRAKSAFLATMSHEIRTPMNGVLGMSELLLQSSLPRGDREMVETIQQSASTLLDLLDDILDFSKIEAGKLDLEMQPVDLDRMVEAVCATHVAVAEAKGVELRAFVAPSTPATVLADPVRVRQILHNLIGNAIKFSAGRSGVAGRVDVRVDAHLHPDASAEVMLEIRDNGIGMTQEVLGRVFHPFTQGEGATTRRFGGTGLGLSICKRLVELMEGEIVCHSLPGQGTVFTIALRFGRGRWNPPAAVARREGLSRALVVSSDVAFCADAAACLQAMQLPYETFPCGEDMARWLDEARDPDAATADAQPLILSGPGADDWRQLRRMAAVACERELPQVVWSPGERKAGGLVDAGVVLLGRAVFNMRGLEEAMAAALGQRPAAPAPLAPESEACFVGESIRLLIAEDHEINQRVIQRQLHRLGVHGDLVGDGEQALAAWRRGGYDAILADLHMPRMDGYTLARAIRSEEAGRGLARIPIIAFTANAIIGDEAKCFEAGMDDVVTKPVELERLREVLTRWLLSASPARAASGHEPSVRDDEAASGHLDVRVLQQLVGDEPEVVADFLNEFSQGAARLMHSLHALAPTDAWRDARSLAHRLKSSARSVGAARMGALCEEIEGLCGADQATRMEMVSVLDQLEEEWKLVSEDIALSLDRQP</sequence>
<dbReference type="CDD" id="cd17546">
    <property type="entry name" value="REC_hyHK_CKI1_RcsC-like"/>
    <property type="match status" value="1"/>
</dbReference>
<keyword evidence="7" id="KW-0175">Coiled coil</keyword>
<feature type="domain" description="PAS" evidence="10">
    <location>
        <begin position="384"/>
        <end position="457"/>
    </location>
</feature>
<dbReference type="Gene3D" id="3.30.450.20">
    <property type="entry name" value="PAS domain"/>
    <property type="match status" value="10"/>
</dbReference>
<evidence type="ECO:0000256" key="6">
    <source>
        <dbReference type="PROSITE-ProRule" id="PRU00169"/>
    </source>
</evidence>
<keyword evidence="3 6" id="KW-0597">Phosphoprotein</keyword>
<dbReference type="EC" id="2.7.13.3" evidence="2"/>
<dbReference type="InterPro" id="IPR011006">
    <property type="entry name" value="CheY-like_superfamily"/>
</dbReference>
<dbReference type="Gene3D" id="3.30.565.10">
    <property type="entry name" value="Histidine kinase-like ATPase, C-terminal domain"/>
    <property type="match status" value="1"/>
</dbReference>
<dbReference type="CDD" id="cd16922">
    <property type="entry name" value="HATPase_EvgS-ArcB-TorS-like"/>
    <property type="match status" value="1"/>
</dbReference>
<feature type="domain" description="PAC" evidence="11">
    <location>
        <begin position="969"/>
        <end position="1021"/>
    </location>
</feature>
<dbReference type="PRINTS" id="PR00344">
    <property type="entry name" value="BCTRLSENSOR"/>
</dbReference>
<feature type="modified residue" description="4-aspartylphosphate" evidence="6">
    <location>
        <position position="1879"/>
    </location>
</feature>
<evidence type="ECO:0000259" key="8">
    <source>
        <dbReference type="PROSITE" id="PS50109"/>
    </source>
</evidence>
<feature type="domain" description="PAS" evidence="10">
    <location>
        <begin position="1022"/>
        <end position="1092"/>
    </location>
</feature>
<dbReference type="InterPro" id="IPR000700">
    <property type="entry name" value="PAS-assoc_C"/>
</dbReference>
<feature type="domain" description="PAS" evidence="10">
    <location>
        <begin position="241"/>
        <end position="312"/>
    </location>
</feature>
<evidence type="ECO:0000256" key="1">
    <source>
        <dbReference type="ARBA" id="ARBA00000085"/>
    </source>
</evidence>
<dbReference type="CDD" id="cd00130">
    <property type="entry name" value="PAS"/>
    <property type="match status" value="8"/>
</dbReference>
<dbReference type="PROSITE" id="PS50894">
    <property type="entry name" value="HPT"/>
    <property type="match status" value="1"/>
</dbReference>
<evidence type="ECO:0000259" key="11">
    <source>
        <dbReference type="PROSITE" id="PS50113"/>
    </source>
</evidence>
<feature type="domain" description="Response regulatory" evidence="9">
    <location>
        <begin position="1830"/>
        <end position="1949"/>
    </location>
</feature>
<feature type="domain" description="PAC" evidence="11">
    <location>
        <begin position="1096"/>
        <end position="1148"/>
    </location>
</feature>
<dbReference type="SMART" id="SM00091">
    <property type="entry name" value="PAS"/>
    <property type="match status" value="9"/>
</dbReference>
<dbReference type="SUPFAM" id="SSF47226">
    <property type="entry name" value="Histidine-containing phosphotransfer domain, HPT domain"/>
    <property type="match status" value="1"/>
</dbReference>
<organism evidence="13 14">
    <name type="scientific">Fulvimonas yonginensis</name>
    <dbReference type="NCBI Taxonomy" id="1495200"/>
    <lineage>
        <taxon>Bacteria</taxon>
        <taxon>Pseudomonadati</taxon>
        <taxon>Pseudomonadota</taxon>
        <taxon>Gammaproteobacteria</taxon>
        <taxon>Lysobacterales</taxon>
        <taxon>Rhodanobacteraceae</taxon>
        <taxon>Fulvimonas</taxon>
    </lineage>
</organism>
<dbReference type="InterPro" id="IPR003594">
    <property type="entry name" value="HATPase_dom"/>
</dbReference>
<dbReference type="Gene3D" id="3.40.50.2300">
    <property type="match status" value="1"/>
</dbReference>
<feature type="domain" description="PAS" evidence="10">
    <location>
        <begin position="508"/>
        <end position="577"/>
    </location>
</feature>
<dbReference type="PANTHER" id="PTHR45339:SF3">
    <property type="entry name" value="HISTIDINE KINASE"/>
    <property type="match status" value="1"/>
</dbReference>
<dbReference type="SMART" id="SM00387">
    <property type="entry name" value="HATPase_c"/>
    <property type="match status" value="1"/>
</dbReference>
<dbReference type="SMART" id="SM00448">
    <property type="entry name" value="REC"/>
    <property type="match status" value="1"/>
</dbReference>
<evidence type="ECO:0000256" key="7">
    <source>
        <dbReference type="SAM" id="Coils"/>
    </source>
</evidence>
<proteinExistence type="predicted"/>
<dbReference type="InterPro" id="IPR001789">
    <property type="entry name" value="Sig_transdc_resp-reg_receiver"/>
</dbReference>
<feature type="domain" description="Histidine kinase" evidence="8">
    <location>
        <begin position="1443"/>
        <end position="1669"/>
    </location>
</feature>
<dbReference type="InterPro" id="IPR035965">
    <property type="entry name" value="PAS-like_dom_sf"/>
</dbReference>
<dbReference type="Pfam" id="PF00512">
    <property type="entry name" value="HisKA"/>
    <property type="match status" value="1"/>
</dbReference>
<feature type="domain" description="PAS" evidence="10">
    <location>
        <begin position="1297"/>
        <end position="1348"/>
    </location>
</feature>
<dbReference type="SMART" id="SM00086">
    <property type="entry name" value="PAC"/>
    <property type="match status" value="10"/>
</dbReference>
<dbReference type="SUPFAM" id="SSF47384">
    <property type="entry name" value="Homodimeric domain of signal transducing histidine kinase"/>
    <property type="match status" value="1"/>
</dbReference>
<dbReference type="InterPro" id="IPR036890">
    <property type="entry name" value="HATPase_C_sf"/>
</dbReference>
<dbReference type="PROSITE" id="PS50113">
    <property type="entry name" value="PAC"/>
    <property type="match status" value="7"/>
</dbReference>
<gene>
    <name evidence="13" type="ORF">WAT24_11085</name>
</gene>
<dbReference type="PROSITE" id="PS50112">
    <property type="entry name" value="PAS"/>
    <property type="match status" value="5"/>
</dbReference>
<dbReference type="InterPro" id="IPR001610">
    <property type="entry name" value="PAC"/>
</dbReference>
<dbReference type="CDD" id="cd00082">
    <property type="entry name" value="HisKA"/>
    <property type="match status" value="1"/>
</dbReference>
<evidence type="ECO:0000259" key="10">
    <source>
        <dbReference type="PROSITE" id="PS50112"/>
    </source>
</evidence>
<evidence type="ECO:0000256" key="5">
    <source>
        <dbReference type="PROSITE-ProRule" id="PRU00110"/>
    </source>
</evidence>
<dbReference type="InterPro" id="IPR013656">
    <property type="entry name" value="PAS_4"/>
</dbReference>
<dbReference type="Pfam" id="PF01627">
    <property type="entry name" value="Hpt"/>
    <property type="match status" value="1"/>
</dbReference>
<dbReference type="InterPro" id="IPR004358">
    <property type="entry name" value="Sig_transdc_His_kin-like_C"/>
</dbReference>
<dbReference type="InterPro" id="IPR003661">
    <property type="entry name" value="HisK_dim/P_dom"/>
</dbReference>
<feature type="domain" description="PAC" evidence="11">
    <location>
        <begin position="459"/>
        <end position="511"/>
    </location>
</feature>
<dbReference type="RefSeq" id="WP_336807930.1">
    <property type="nucleotide sequence ID" value="NZ_JBBBNY010000007.1"/>
</dbReference>
<name>A0ABU8JE14_9GAMM</name>
<feature type="modified residue" description="Phosphohistidine" evidence="5">
    <location>
        <position position="2026"/>
    </location>
</feature>
<reference evidence="13 14" key="1">
    <citation type="journal article" date="2014" name="Int. J. Syst. Evol. Microbiol.">
        <title>Fulvimonas yonginensis sp. nov., isolated from greenhouse soil, and emended description of the genus Fulvimonas.</title>
        <authorList>
            <person name="Ahn J.H."/>
            <person name="Kim S.J."/>
            <person name="Weon H.Y."/>
            <person name="Hong S.B."/>
            <person name="Seok S.J."/>
            <person name="Kwon S.W."/>
        </authorList>
    </citation>
    <scope>NUCLEOTIDE SEQUENCE [LARGE SCALE GENOMIC DNA]</scope>
    <source>
        <strain evidence="13 14">KACC 16952</strain>
    </source>
</reference>